<accession>A0A7W6KJS2</accession>
<dbReference type="Gene3D" id="1.10.1040.10">
    <property type="entry name" value="N-(1-d-carboxylethyl)-l-norvaline Dehydrogenase, domain 2"/>
    <property type="match status" value="1"/>
</dbReference>
<evidence type="ECO:0000259" key="13">
    <source>
        <dbReference type="Pfam" id="PF02737"/>
    </source>
</evidence>
<dbReference type="InterPro" id="IPR022694">
    <property type="entry name" value="3-OHacyl-CoA_DH"/>
</dbReference>
<feature type="site" description="Important for catalytic activity" evidence="10">
    <location>
        <position position="159"/>
    </location>
</feature>
<feature type="binding site" evidence="11">
    <location>
        <position position="42"/>
    </location>
    <ligand>
        <name>NAD(+)</name>
        <dbReference type="ChEBI" id="CHEBI:57540"/>
    </ligand>
</feature>
<evidence type="ECO:0000256" key="2">
    <source>
        <dbReference type="ARBA" id="ARBA00009463"/>
    </source>
</evidence>
<dbReference type="NCBIfam" id="NF006125">
    <property type="entry name" value="PRK08269.1"/>
    <property type="match status" value="1"/>
</dbReference>
<dbReference type="AlphaFoldDB" id="A0A7W6KJS2"/>
<comment type="caution">
    <text evidence="14">The sequence shown here is derived from an EMBL/GenBank/DDBJ whole genome shotgun (WGS) entry which is preliminary data.</text>
</comment>
<dbReference type="Pfam" id="PF00725">
    <property type="entry name" value="3HCDH"/>
    <property type="match status" value="1"/>
</dbReference>
<dbReference type="GO" id="GO:0006631">
    <property type="term" value="P:fatty acid metabolic process"/>
    <property type="evidence" value="ECO:0007669"/>
    <property type="project" value="InterPro"/>
</dbReference>
<dbReference type="InterPro" id="IPR036291">
    <property type="entry name" value="NAD(P)-bd_dom_sf"/>
</dbReference>
<dbReference type="GO" id="GO:0005737">
    <property type="term" value="C:cytoplasm"/>
    <property type="evidence" value="ECO:0007669"/>
    <property type="project" value="UniProtKB-SubCell"/>
</dbReference>
<evidence type="ECO:0000256" key="1">
    <source>
        <dbReference type="ARBA" id="ARBA00004496"/>
    </source>
</evidence>
<dbReference type="RefSeq" id="WP_246413789.1">
    <property type="nucleotide sequence ID" value="NZ_JACIDZ010000007.1"/>
</dbReference>
<dbReference type="EC" id="1.1.1.45" evidence="8"/>
<keyword evidence="5" id="KW-0597">Phosphoprotein</keyword>
<evidence type="ECO:0000313" key="15">
    <source>
        <dbReference type="Proteomes" id="UP000530571"/>
    </source>
</evidence>
<comment type="similarity">
    <text evidence="2">Belongs to the 3-hydroxyacyl-CoA dehydrogenase family.</text>
</comment>
<evidence type="ECO:0000256" key="11">
    <source>
        <dbReference type="PIRSR" id="PIRSR000105-2"/>
    </source>
</evidence>
<evidence type="ECO:0000256" key="5">
    <source>
        <dbReference type="ARBA" id="ARBA00022553"/>
    </source>
</evidence>
<dbReference type="GO" id="GO:0050104">
    <property type="term" value="F:L-gulonate 3-dehydrogenase activity"/>
    <property type="evidence" value="ECO:0007669"/>
    <property type="project" value="UniProtKB-EC"/>
</dbReference>
<evidence type="ECO:0000256" key="4">
    <source>
        <dbReference type="ARBA" id="ARBA00022490"/>
    </source>
</evidence>
<dbReference type="InterPro" id="IPR013328">
    <property type="entry name" value="6PGD_dom2"/>
</dbReference>
<dbReference type="Pfam" id="PF02737">
    <property type="entry name" value="3HCDH_N"/>
    <property type="match status" value="1"/>
</dbReference>
<dbReference type="InterPro" id="IPR006176">
    <property type="entry name" value="3-OHacyl-CoA_DH_NAD-bd"/>
</dbReference>
<dbReference type="InterPro" id="IPR008927">
    <property type="entry name" value="6-PGluconate_DH-like_C_sf"/>
</dbReference>
<keyword evidence="7 11" id="KW-0520">NAD</keyword>
<feature type="domain" description="3-hydroxyacyl-CoA dehydrogenase NAD binding" evidence="13">
    <location>
        <begin position="15"/>
        <end position="201"/>
    </location>
</feature>
<dbReference type="SUPFAM" id="SSF48179">
    <property type="entry name" value="6-phosphogluconate dehydrogenase C-terminal domain-like"/>
    <property type="match status" value="1"/>
</dbReference>
<evidence type="ECO:0000256" key="7">
    <source>
        <dbReference type="ARBA" id="ARBA00023027"/>
    </source>
</evidence>
<evidence type="ECO:0000256" key="3">
    <source>
        <dbReference type="ARBA" id="ARBA00011738"/>
    </source>
</evidence>
<evidence type="ECO:0000256" key="8">
    <source>
        <dbReference type="ARBA" id="ARBA00038962"/>
    </source>
</evidence>
<dbReference type="PIRSF" id="PIRSF000105">
    <property type="entry name" value="HCDH"/>
    <property type="match status" value="1"/>
</dbReference>
<dbReference type="EMBL" id="JACIDZ010000007">
    <property type="protein sequence ID" value="MBB4122473.1"/>
    <property type="molecule type" value="Genomic_DNA"/>
</dbReference>
<comment type="subunit">
    <text evidence="3">Homodimer.</text>
</comment>
<feature type="domain" description="3-hydroxyacyl-CoA dehydrogenase C-terminal" evidence="12">
    <location>
        <begin position="205"/>
        <end position="304"/>
    </location>
</feature>
<evidence type="ECO:0000313" key="14">
    <source>
        <dbReference type="EMBL" id="MBB4122473.1"/>
    </source>
</evidence>
<gene>
    <name evidence="14" type="ORF">GGR30_002405</name>
</gene>
<proteinExistence type="inferred from homology"/>
<keyword evidence="4" id="KW-0963">Cytoplasm</keyword>
<feature type="binding site" evidence="11">
    <location>
        <position position="138"/>
    </location>
    <ligand>
        <name>NAD(+)</name>
        <dbReference type="ChEBI" id="CHEBI:57540"/>
    </ligand>
</feature>
<feature type="binding site" evidence="11">
    <location>
        <position position="116"/>
    </location>
    <ligand>
        <name>NAD(+)</name>
        <dbReference type="ChEBI" id="CHEBI:57540"/>
    </ligand>
</feature>
<comment type="subcellular location">
    <subcellularLocation>
        <location evidence="1">Cytoplasm</location>
    </subcellularLocation>
</comment>
<evidence type="ECO:0000256" key="6">
    <source>
        <dbReference type="ARBA" id="ARBA00023002"/>
    </source>
</evidence>
<reference evidence="14 15" key="1">
    <citation type="submission" date="2020-08" db="EMBL/GenBank/DDBJ databases">
        <title>Genomic Encyclopedia of Type Strains, Phase IV (KMG-IV): sequencing the most valuable type-strain genomes for metagenomic binning, comparative biology and taxonomic classification.</title>
        <authorList>
            <person name="Goeker M."/>
        </authorList>
    </citation>
    <scope>NUCLEOTIDE SEQUENCE [LARGE SCALE GENOMIC DNA]</scope>
    <source>
        <strain evidence="14 15">DSM 28101</strain>
    </source>
</reference>
<keyword evidence="6 14" id="KW-0560">Oxidoreductase</keyword>
<dbReference type="InterPro" id="IPR006108">
    <property type="entry name" value="3HC_DH_C"/>
</dbReference>
<dbReference type="Gene3D" id="3.40.50.720">
    <property type="entry name" value="NAD(P)-binding Rossmann-like Domain"/>
    <property type="match status" value="1"/>
</dbReference>
<evidence type="ECO:0000259" key="12">
    <source>
        <dbReference type="Pfam" id="PF00725"/>
    </source>
</evidence>
<dbReference type="Proteomes" id="UP000530571">
    <property type="component" value="Unassembled WGS sequence"/>
</dbReference>
<sequence>MTKPMTQAKTQAMTLASIGAGRMGRGIAQCVAYHGHRVCLIDAKTRSGEAFAELEESAIAEIERDLTLMAELGAFDKTAVPAIMARISVVALEDAGAALCEASIVFEAVPEVRAAKEQAFALFDRFAGNGAILASTTSTMLSSDLVALTENKTRFLNAHWLNPAFLVPLIELSPADETAPETTQTLKRFLEDIGKVPVVCRASPGYIVPRIQALAMNEAARLVEEGVASAEDVDKAVLYGFGLRFAVLGLLEFVDWGGGDILYYASRYLQGALETDRFEAPEIVQRNMEEGRIGMKTGQGFYDYGEMDVDAYRKDRLKAFIQAVDRAGLKRDPVLPERG</sequence>
<feature type="binding site" evidence="11">
    <location>
        <position position="162"/>
    </location>
    <ligand>
        <name>NAD(+)</name>
        <dbReference type="ChEBI" id="CHEBI:57540"/>
    </ligand>
</feature>
<organism evidence="14 15">
    <name type="scientific">Martelella radicis</name>
    <dbReference type="NCBI Taxonomy" id="1397476"/>
    <lineage>
        <taxon>Bacteria</taxon>
        <taxon>Pseudomonadati</taxon>
        <taxon>Pseudomonadota</taxon>
        <taxon>Alphaproteobacteria</taxon>
        <taxon>Hyphomicrobiales</taxon>
        <taxon>Aurantimonadaceae</taxon>
        <taxon>Martelella</taxon>
    </lineage>
</organism>
<protein>
    <recommendedName>
        <fullName evidence="9">L-gulonate 3-dehydrogenase</fullName>
        <ecNumber evidence="8">1.1.1.45</ecNumber>
    </recommendedName>
    <alternativeName>
        <fullName evidence="9">L-gulonate 3-dehydrogenase</fullName>
    </alternativeName>
</protein>
<dbReference type="PANTHER" id="PTHR48075">
    <property type="entry name" value="3-HYDROXYACYL-COA DEHYDROGENASE FAMILY PROTEIN"/>
    <property type="match status" value="1"/>
</dbReference>
<keyword evidence="15" id="KW-1185">Reference proteome</keyword>
<name>A0A7W6KJS2_9HYPH</name>
<feature type="binding site" evidence="11">
    <location>
        <position position="111"/>
    </location>
    <ligand>
        <name>NAD(+)</name>
        <dbReference type="ChEBI" id="CHEBI:57540"/>
    </ligand>
</feature>
<feature type="binding site" evidence="11">
    <location>
        <position position="296"/>
    </location>
    <ligand>
        <name>NAD(+)</name>
        <dbReference type="ChEBI" id="CHEBI:57540"/>
    </ligand>
</feature>
<dbReference type="GO" id="GO:0070403">
    <property type="term" value="F:NAD+ binding"/>
    <property type="evidence" value="ECO:0007669"/>
    <property type="project" value="InterPro"/>
</dbReference>
<dbReference type="SUPFAM" id="SSF51735">
    <property type="entry name" value="NAD(P)-binding Rossmann-fold domains"/>
    <property type="match status" value="1"/>
</dbReference>
<evidence type="ECO:0000256" key="9">
    <source>
        <dbReference type="ARBA" id="ARBA00042709"/>
    </source>
</evidence>
<evidence type="ECO:0000256" key="10">
    <source>
        <dbReference type="PIRSR" id="PIRSR000105-1"/>
    </source>
</evidence>
<dbReference type="PANTHER" id="PTHR48075:SF1">
    <property type="entry name" value="LAMBDA-CRYSTALLIN HOMOLOG"/>
    <property type="match status" value="1"/>
</dbReference>
<feature type="binding site" evidence="11">
    <location>
        <begin position="19"/>
        <end position="24"/>
    </location>
    <ligand>
        <name>NAD(+)</name>
        <dbReference type="ChEBI" id="CHEBI:57540"/>
    </ligand>
</feature>